<dbReference type="CDD" id="cd05402">
    <property type="entry name" value="NT_PAP_TUTase"/>
    <property type="match status" value="1"/>
</dbReference>
<keyword evidence="8" id="KW-0479">Metal-binding</keyword>
<dbReference type="GO" id="GO:0003723">
    <property type="term" value="F:RNA binding"/>
    <property type="evidence" value="ECO:0007669"/>
    <property type="project" value="InterPro"/>
</dbReference>
<feature type="region of interest" description="Disordered" evidence="13">
    <location>
        <begin position="733"/>
        <end position="819"/>
    </location>
</feature>
<comment type="cofactor">
    <cofactor evidence="2">
        <name>Mg(2+)</name>
        <dbReference type="ChEBI" id="CHEBI:18420"/>
    </cofactor>
</comment>
<feature type="region of interest" description="Disordered" evidence="13">
    <location>
        <begin position="623"/>
        <end position="647"/>
    </location>
</feature>
<dbReference type="Pfam" id="PF04928">
    <property type="entry name" value="PAP_central"/>
    <property type="match status" value="1"/>
</dbReference>
<dbReference type="InterPro" id="IPR011068">
    <property type="entry name" value="NuclTrfase_I-like_C"/>
</dbReference>
<keyword evidence="12" id="KW-0539">Nucleus</keyword>
<evidence type="ECO:0000256" key="5">
    <source>
        <dbReference type="ARBA" id="ARBA00012388"/>
    </source>
</evidence>
<feature type="domain" description="Poly(A) polymerase RNA-binding" evidence="15">
    <location>
        <begin position="545"/>
        <end position="719"/>
    </location>
</feature>
<dbReference type="GO" id="GO:0005524">
    <property type="term" value="F:ATP binding"/>
    <property type="evidence" value="ECO:0007669"/>
    <property type="project" value="UniProtKB-KW"/>
</dbReference>
<evidence type="ECO:0000256" key="1">
    <source>
        <dbReference type="ARBA" id="ARBA00001936"/>
    </source>
</evidence>
<dbReference type="Proteomes" id="UP000017861">
    <property type="component" value="Unassembled WGS sequence"/>
</dbReference>
<accession>V5BKK6</accession>
<evidence type="ECO:0000256" key="8">
    <source>
        <dbReference type="ARBA" id="ARBA00022723"/>
    </source>
</evidence>
<evidence type="ECO:0000313" key="18">
    <source>
        <dbReference type="EMBL" id="ESS65018.1"/>
    </source>
</evidence>
<keyword evidence="14" id="KW-0732">Signal</keyword>
<dbReference type="InterPro" id="IPR007010">
    <property type="entry name" value="PolA_pol_RNA-bd_dom"/>
</dbReference>
<dbReference type="PANTHER" id="PTHR10682:SF21">
    <property type="entry name" value="POLY(A) POLYMERASE"/>
    <property type="match status" value="1"/>
</dbReference>
<dbReference type="Pfam" id="PF04926">
    <property type="entry name" value="PAP_RNA-bind"/>
    <property type="match status" value="1"/>
</dbReference>
<dbReference type="GO" id="GO:0005634">
    <property type="term" value="C:nucleus"/>
    <property type="evidence" value="ECO:0007669"/>
    <property type="project" value="UniProtKB-SubCell"/>
</dbReference>
<gene>
    <name evidence="18" type="ORF">TCDM_06753</name>
</gene>
<evidence type="ECO:0000256" key="10">
    <source>
        <dbReference type="ARBA" id="ARBA00022840"/>
    </source>
</evidence>
<dbReference type="GO" id="GO:0031123">
    <property type="term" value="P:RNA 3'-end processing"/>
    <property type="evidence" value="ECO:0007669"/>
    <property type="project" value="InterPro"/>
</dbReference>
<evidence type="ECO:0000259" key="15">
    <source>
        <dbReference type="Pfam" id="PF04926"/>
    </source>
</evidence>
<dbReference type="Gene3D" id="1.10.1410.10">
    <property type="match status" value="1"/>
</dbReference>
<sequence>MYAFICAFFFSLVSFCLPPSLSFSQSLFVSFCCGSVHVRDIIVPIFCCCCCCCWCVCSAAPLTREGCTGLRPPCRTHCVSICTEIKTNKRTSKQKQRERQRQEDCQRGGVGGWETAFCNSPSSLVAFPLKFRVRRKQNIKRRRRRGGEKKATRRQRRASIIIIRVKVVRVGGFVMSTVDKAFLAKKVISSDGPSPKEEEHNVSLVDWCVAGIEPEEEANRRRSVLEHINNIVRAWIRSTMITEFRMPAEAATQVEGRIFATGSYRYNVHASGSDIDIVLIAPNRITREHFFNTLAPRLQHEPRITELHCIRDARVPLIAMVADGIDIDLSFGSIRQDRVPEVITDDLLQGLDDQSVLSCNAVRVAHNIMDLVPHKASFRQALRFIKAWGKARGIYSNTFGFPSGIGWAILVAFVCQCHPNQNAAGIVVRFFRIYHSWFSPNPQESGRENRAIYLTETMRVKTNLGRGWDPRESKSDAMALFPVLTPAVPYGNACFNVTLTNLRQLCTEFARGHEICSSSLVTSAEEAKSRFGPHGIWSRLLEPVKFFGEHKYYLHVLVSCTDAEAYQGYVDAVESKIRFLWAGTAESRGYALENIRHVRIRLNPRRYEAPEEVETRARLLKKTSRSSGGGNGSMEVSSHQTSGAVDDSSAPKIFSCHYFIGMSVDPKAPSGKIDLAPSIRAFHGIVRQLRQYKEGITRLPVITVEDISKIPAFVKTAAGFKETVVVPDADHADDAASPATAHDENGARSTVAGEKRTREEDEVKHDADTAIESTVTEASSPSVANVSGVIHGRTKSGAANSTAVDEDEPDLEEALGLGF</sequence>
<feature type="compositionally biased region" description="Acidic residues" evidence="13">
    <location>
        <begin position="804"/>
        <end position="813"/>
    </location>
</feature>
<dbReference type="FunFam" id="3.30.460.10:FF:000027">
    <property type="entry name" value="Poly(A) polymerase PAP"/>
    <property type="match status" value="1"/>
</dbReference>
<reference evidence="18 19" key="1">
    <citation type="journal article" date="2014" name="Genome Announc.">
        <title>Trypanosoma cruzi Clone Dm28c Draft Genome Sequence.</title>
        <authorList>
            <person name="Grisard E.C."/>
            <person name="Teixeira S.M."/>
            <person name="de Almeida L.G."/>
            <person name="Stoco P.H."/>
            <person name="Gerber A.L."/>
            <person name="Talavera-Lopez C."/>
            <person name="Lima O.C."/>
            <person name="Andersson B."/>
            <person name="de Vasconcelos A.T."/>
        </authorList>
    </citation>
    <scope>NUCLEOTIDE SEQUENCE [LARGE SCALE GENOMIC DNA]</scope>
    <source>
        <strain evidence="18 19">Dm28c</strain>
    </source>
</reference>
<dbReference type="Gene3D" id="3.30.70.590">
    <property type="entry name" value="Poly(A) polymerase predicted RNA binding domain"/>
    <property type="match status" value="1"/>
</dbReference>
<feature type="domain" description="Poly(A) polymerase central" evidence="16">
    <location>
        <begin position="377"/>
        <end position="520"/>
    </location>
</feature>
<evidence type="ECO:0000256" key="14">
    <source>
        <dbReference type="SAM" id="SignalP"/>
    </source>
</evidence>
<evidence type="ECO:0000259" key="17">
    <source>
        <dbReference type="Pfam" id="PF20750"/>
    </source>
</evidence>
<feature type="signal peptide" evidence="14">
    <location>
        <begin position="1"/>
        <end position="22"/>
    </location>
</feature>
<comment type="cofactor">
    <cofactor evidence="1">
        <name>Mn(2+)</name>
        <dbReference type="ChEBI" id="CHEBI:29035"/>
    </cofactor>
</comment>
<dbReference type="GO" id="GO:0006397">
    <property type="term" value="P:mRNA processing"/>
    <property type="evidence" value="ECO:0007669"/>
    <property type="project" value="UniProtKB-KW"/>
</dbReference>
<dbReference type="SUPFAM" id="SSF81301">
    <property type="entry name" value="Nucleotidyltransferase"/>
    <property type="match status" value="1"/>
</dbReference>
<dbReference type="EMBL" id="AYLP01000074">
    <property type="protein sequence ID" value="ESS65018.1"/>
    <property type="molecule type" value="Genomic_DNA"/>
</dbReference>
<name>V5BKK6_TRYCR</name>
<evidence type="ECO:0000256" key="6">
    <source>
        <dbReference type="ARBA" id="ARBA00022664"/>
    </source>
</evidence>
<dbReference type="EC" id="2.7.7.19" evidence="5"/>
<evidence type="ECO:0000256" key="3">
    <source>
        <dbReference type="ARBA" id="ARBA00004123"/>
    </source>
</evidence>
<dbReference type="GO" id="GO:0046872">
    <property type="term" value="F:metal ion binding"/>
    <property type="evidence" value="ECO:0007669"/>
    <property type="project" value="UniProtKB-KW"/>
</dbReference>
<comment type="similarity">
    <text evidence="4">Belongs to the poly(A) polymerase family.</text>
</comment>
<keyword evidence="6" id="KW-0507">mRNA processing</keyword>
<dbReference type="SUPFAM" id="SSF55003">
    <property type="entry name" value="PAP/Archaeal CCA-adding enzyme, C-terminal domain"/>
    <property type="match status" value="1"/>
</dbReference>
<dbReference type="InterPro" id="IPR043519">
    <property type="entry name" value="NT_sf"/>
</dbReference>
<evidence type="ECO:0000256" key="2">
    <source>
        <dbReference type="ARBA" id="ARBA00001946"/>
    </source>
</evidence>
<feature type="compositionally biased region" description="Basic and acidic residues" evidence="13">
    <location>
        <begin position="753"/>
        <end position="768"/>
    </location>
</feature>
<feature type="domain" description="Poly(A) polymerase nucleotidyltransferase" evidence="17">
    <location>
        <begin position="188"/>
        <end position="372"/>
    </location>
</feature>
<evidence type="ECO:0000259" key="16">
    <source>
        <dbReference type="Pfam" id="PF04928"/>
    </source>
</evidence>
<evidence type="ECO:0000256" key="11">
    <source>
        <dbReference type="ARBA" id="ARBA00022842"/>
    </source>
</evidence>
<keyword evidence="7" id="KW-0808">Transferase</keyword>
<dbReference type="GO" id="GO:1990817">
    <property type="term" value="F:poly(A) RNA polymerase activity"/>
    <property type="evidence" value="ECO:0007669"/>
    <property type="project" value="UniProtKB-EC"/>
</dbReference>
<feature type="compositionally biased region" description="Polar residues" evidence="13">
    <location>
        <begin position="771"/>
        <end position="785"/>
    </location>
</feature>
<dbReference type="AlphaFoldDB" id="V5BKK6"/>
<protein>
    <recommendedName>
        <fullName evidence="5">polynucleotide adenylyltransferase</fullName>
        <ecNumber evidence="5">2.7.7.19</ecNumber>
    </recommendedName>
</protein>
<dbReference type="Pfam" id="PF20750">
    <property type="entry name" value="PAP_NTPase"/>
    <property type="match status" value="1"/>
</dbReference>
<dbReference type="InterPro" id="IPR048840">
    <property type="entry name" value="PolA_pol_NTPase"/>
</dbReference>
<feature type="chain" id="PRO_5004731666" description="polynucleotide adenylyltransferase" evidence="14">
    <location>
        <begin position="23"/>
        <end position="819"/>
    </location>
</feature>
<keyword evidence="11" id="KW-0460">Magnesium</keyword>
<evidence type="ECO:0000256" key="12">
    <source>
        <dbReference type="ARBA" id="ARBA00023242"/>
    </source>
</evidence>
<evidence type="ECO:0000256" key="7">
    <source>
        <dbReference type="ARBA" id="ARBA00022679"/>
    </source>
</evidence>
<keyword evidence="10" id="KW-0067">ATP-binding</keyword>
<feature type="compositionally biased region" description="Polar residues" evidence="13">
    <location>
        <begin position="634"/>
        <end position="643"/>
    </location>
</feature>
<dbReference type="PANTHER" id="PTHR10682">
    <property type="entry name" value="POLY A POLYMERASE"/>
    <property type="match status" value="1"/>
</dbReference>
<dbReference type="InterPro" id="IPR007012">
    <property type="entry name" value="PolA_pol_cen_dom"/>
</dbReference>
<evidence type="ECO:0000256" key="4">
    <source>
        <dbReference type="ARBA" id="ARBA00010912"/>
    </source>
</evidence>
<evidence type="ECO:0000256" key="13">
    <source>
        <dbReference type="SAM" id="MobiDB-lite"/>
    </source>
</evidence>
<dbReference type="VEuPathDB" id="TriTrypDB:TCDM_06753"/>
<evidence type="ECO:0000313" key="19">
    <source>
        <dbReference type="Proteomes" id="UP000017861"/>
    </source>
</evidence>
<evidence type="ECO:0000256" key="9">
    <source>
        <dbReference type="ARBA" id="ARBA00022741"/>
    </source>
</evidence>
<comment type="caution">
    <text evidence="18">The sequence shown here is derived from an EMBL/GenBank/DDBJ whole genome shotgun (WGS) entry which is preliminary data.</text>
</comment>
<comment type="subcellular location">
    <subcellularLocation>
        <location evidence="3">Nucleus</location>
    </subcellularLocation>
</comment>
<keyword evidence="9" id="KW-0547">Nucleotide-binding</keyword>
<dbReference type="Gene3D" id="3.30.460.10">
    <property type="entry name" value="Beta Polymerase, domain 2"/>
    <property type="match status" value="1"/>
</dbReference>
<dbReference type="OrthoDB" id="412748at2759"/>
<proteinExistence type="inferred from homology"/>
<dbReference type="SUPFAM" id="SSF81631">
    <property type="entry name" value="PAP/OAS1 substrate-binding domain"/>
    <property type="match status" value="1"/>
</dbReference>
<organism evidence="18 19">
    <name type="scientific">Trypanosoma cruzi Dm28c</name>
    <dbReference type="NCBI Taxonomy" id="1416333"/>
    <lineage>
        <taxon>Eukaryota</taxon>
        <taxon>Discoba</taxon>
        <taxon>Euglenozoa</taxon>
        <taxon>Kinetoplastea</taxon>
        <taxon>Metakinetoplastina</taxon>
        <taxon>Trypanosomatida</taxon>
        <taxon>Trypanosomatidae</taxon>
        <taxon>Trypanosoma</taxon>
        <taxon>Schizotrypanum</taxon>
    </lineage>
</organism>